<evidence type="ECO:0000313" key="2">
    <source>
        <dbReference type="EMBL" id="GAA5502739.1"/>
    </source>
</evidence>
<accession>A0ABP9VBY1</accession>
<proteinExistence type="predicted"/>
<reference evidence="2 3" key="1">
    <citation type="submission" date="2024-02" db="EMBL/GenBank/DDBJ databases">
        <title>Deinococcus xinjiangensis NBRC 107630.</title>
        <authorList>
            <person name="Ichikawa N."/>
            <person name="Katano-Makiyama Y."/>
            <person name="Hidaka K."/>
        </authorList>
    </citation>
    <scope>NUCLEOTIDE SEQUENCE [LARGE SCALE GENOMIC DNA]</scope>
    <source>
        <strain evidence="2 3">NBRC 107630</strain>
    </source>
</reference>
<sequence length="624" mass="68797">MLSVSGCILWKTRRTVDFWVELVELYEYKVADMVAGRTPRGGKHALADLRQHLLSQELSAPLTRRLLSADRTYRQWRGAERAKTRVEQGAAPAGTVHNPTPPRLSDLKPQPVVDAAQGADLEAWRNLNLLAWHTEIRAKLLQLTRDLRHEAERPTLRVLYAVTENAERSLRGVSARFAVPAAQDPLVSLGDKGVVADITENFAELLLTPQGRAAVLYQLSQIQENPFPAHPDEELLREQLEAAEREHLTPQAREELMQALRARYPQAHDPHERPAVREAAKRLGQMLEPLLSSLPSGPMPHGSVLYGQTLSAAGTEPDPYSGELLIYLGSEVQDAYWQGLSLRWQEMGKNWQLQVGKQVLILYPHLGHMERRLGISEGTLILDIFYEGDYVLLRRQGQPLAPLGPLAAGARAAALLLDPAEDYAYLRLARATSQMLRGSPLNLAALAPETAEKFRQATPDDLQQFVRGGLMNLLARVAPTPPEQVRQTFADCAAALDIALSRAEKLHEALHNAAHSPETIAASWPLSHAASPKIVSASGTFQSFALGSDPLNIGIKGRLITVRRDYKNDLVVLLAGMPSMVLKDFSVVRLSDLSILLVHRGDWLAVAGVPHAEAEEDPDAQLLA</sequence>
<feature type="region of interest" description="Disordered" evidence="1">
    <location>
        <begin position="84"/>
        <end position="106"/>
    </location>
</feature>
<protein>
    <recommendedName>
        <fullName evidence="4">DUF1631 family protein</fullName>
    </recommendedName>
</protein>
<keyword evidence="3" id="KW-1185">Reference proteome</keyword>
<evidence type="ECO:0000256" key="1">
    <source>
        <dbReference type="SAM" id="MobiDB-lite"/>
    </source>
</evidence>
<evidence type="ECO:0000313" key="3">
    <source>
        <dbReference type="Proteomes" id="UP001458946"/>
    </source>
</evidence>
<gene>
    <name evidence="2" type="ORF">Dxin01_02483</name>
</gene>
<dbReference type="EMBL" id="BAABRN010000029">
    <property type="protein sequence ID" value="GAA5502739.1"/>
    <property type="molecule type" value="Genomic_DNA"/>
</dbReference>
<comment type="caution">
    <text evidence="2">The sequence shown here is derived from an EMBL/GenBank/DDBJ whole genome shotgun (WGS) entry which is preliminary data.</text>
</comment>
<dbReference type="Proteomes" id="UP001458946">
    <property type="component" value="Unassembled WGS sequence"/>
</dbReference>
<evidence type="ECO:0008006" key="4">
    <source>
        <dbReference type="Google" id="ProtNLM"/>
    </source>
</evidence>
<name>A0ABP9VBY1_9DEIO</name>
<organism evidence="2 3">
    <name type="scientific">Deinococcus xinjiangensis</name>
    <dbReference type="NCBI Taxonomy" id="457454"/>
    <lineage>
        <taxon>Bacteria</taxon>
        <taxon>Thermotogati</taxon>
        <taxon>Deinococcota</taxon>
        <taxon>Deinococci</taxon>
        <taxon>Deinococcales</taxon>
        <taxon>Deinococcaceae</taxon>
        <taxon>Deinococcus</taxon>
    </lineage>
</organism>